<dbReference type="Gene3D" id="2.160.20.20">
    <property type="match status" value="2"/>
</dbReference>
<comment type="caution">
    <text evidence="3">The sequence shown here is derived from an EMBL/GenBank/DDBJ whole genome shotgun (WGS) entry which is preliminary data.</text>
</comment>
<dbReference type="EMBL" id="PNYB01000021">
    <property type="protein sequence ID" value="PMS19600.1"/>
    <property type="molecule type" value="Genomic_DNA"/>
</dbReference>
<gene>
    <name evidence="3" type="ORF">C0Z19_21465</name>
</gene>
<dbReference type="SUPFAM" id="SSF103515">
    <property type="entry name" value="Autotransporter"/>
    <property type="match status" value="1"/>
</dbReference>
<dbReference type="PROSITE" id="PS51208">
    <property type="entry name" value="AUTOTRANSPORTER"/>
    <property type="match status" value="1"/>
</dbReference>
<dbReference type="InterPro" id="IPR051551">
    <property type="entry name" value="Autotransporter_adhesion"/>
</dbReference>
<dbReference type="Gene3D" id="2.40.128.130">
    <property type="entry name" value="Autotransporter beta-domain"/>
    <property type="match status" value="1"/>
</dbReference>
<evidence type="ECO:0000313" key="4">
    <source>
        <dbReference type="Proteomes" id="UP000235347"/>
    </source>
</evidence>
<dbReference type="InterPro" id="IPR036709">
    <property type="entry name" value="Autotransporte_beta_dom_sf"/>
</dbReference>
<dbReference type="Proteomes" id="UP000235347">
    <property type="component" value="Unassembled WGS sequence"/>
</dbReference>
<dbReference type="Pfam" id="PF03797">
    <property type="entry name" value="Autotransporter"/>
    <property type="match status" value="1"/>
</dbReference>
<evidence type="ECO:0000313" key="3">
    <source>
        <dbReference type="EMBL" id="PMS19600.1"/>
    </source>
</evidence>
<evidence type="ECO:0000256" key="1">
    <source>
        <dbReference type="ARBA" id="ARBA00022729"/>
    </source>
</evidence>
<dbReference type="NCBIfam" id="TIGR02601">
    <property type="entry name" value="autotrns_rpt"/>
    <property type="match status" value="8"/>
</dbReference>
<protein>
    <recommendedName>
        <fullName evidence="2">Autotransporter domain-containing protein</fullName>
    </recommendedName>
</protein>
<dbReference type="InterPro" id="IPR005546">
    <property type="entry name" value="Autotransporte_beta"/>
</dbReference>
<dbReference type="GO" id="GO:0019867">
    <property type="term" value="C:outer membrane"/>
    <property type="evidence" value="ECO:0007669"/>
    <property type="project" value="InterPro"/>
</dbReference>
<dbReference type="SMART" id="SM00869">
    <property type="entry name" value="Autotransporter"/>
    <property type="match status" value="1"/>
</dbReference>
<accession>A0A2N7VR16</accession>
<keyword evidence="4" id="KW-1185">Reference proteome</keyword>
<dbReference type="PANTHER" id="PTHR35037">
    <property type="entry name" value="C-TERMINAL REGION OF AIDA-LIKE PROTEIN"/>
    <property type="match status" value="1"/>
</dbReference>
<dbReference type="InterPro" id="IPR006315">
    <property type="entry name" value="OM_autotransptr_brl_dom"/>
</dbReference>
<keyword evidence="1" id="KW-0732">Signal</keyword>
<reference evidence="3 4" key="1">
    <citation type="submission" date="2018-01" db="EMBL/GenBank/DDBJ databases">
        <title>Whole genome analyses suggest that Burkholderia sensu lato contains two further novel genera in the rhizoxinica-symbiotica group Mycetohabitans gen. nov., and Trinickia gen. nov.: implications for the evolution of diazotrophy and nodulation in the Burkholderiaceae.</title>
        <authorList>
            <person name="Estrada-de los Santos P."/>
            <person name="Palmer M."/>
            <person name="Chavez-Ramirez B."/>
            <person name="Beukes C."/>
            <person name="Steenkamp E.T."/>
            <person name="Hirsch A.M."/>
            <person name="Manyaka P."/>
            <person name="Maluk M."/>
            <person name="Lafos M."/>
            <person name="Crook M."/>
            <person name="Gross E."/>
            <person name="Simon M.F."/>
            <person name="Bueno dos Reis Junior F."/>
            <person name="Poole P.S."/>
            <person name="Venter S.N."/>
            <person name="James E.K."/>
        </authorList>
    </citation>
    <scope>NUCLEOTIDE SEQUENCE [LARGE SCALE GENOMIC DNA]</scope>
    <source>
        <strain evidence="3 4">GP25-8</strain>
    </source>
</reference>
<dbReference type="NCBIfam" id="TIGR01414">
    <property type="entry name" value="autotrans_barl"/>
    <property type="match status" value="1"/>
</dbReference>
<dbReference type="InterPro" id="IPR013425">
    <property type="entry name" value="Autotrns_rpt"/>
</dbReference>
<dbReference type="InterPro" id="IPR012332">
    <property type="entry name" value="Autotransporter_pectin_lyase_C"/>
</dbReference>
<dbReference type="InterPro" id="IPR011050">
    <property type="entry name" value="Pectin_lyase_fold/virulence"/>
</dbReference>
<dbReference type="Pfam" id="PF12951">
    <property type="entry name" value="PATR"/>
    <property type="match status" value="9"/>
</dbReference>
<proteinExistence type="predicted"/>
<sequence length="1954" mass="191813">MYKRQTSAGAGGGGAGLVFMGGTLLVSGNDLIGGAGGDGTSTSAGGGGGVGLFFQGKAFTFNWQGDVHRILGGYGGASGGSAGAAVVVATDGASVTNISNRFGTGFQGGYGAAGVGSIPDGSGGDAMDIFGSNNTFMNRGYVNPGGSAGHAALAIGLRVQGDNNTIINANGGSLEGGWSLLNPTQTAPGGVAVELTGNGNILELQAGYAMGGKAIAAGGGNILALGGSSDGTFDVSKIVAALDNTTGLEQYQGFAEYQKTGLGTWTVTGRMGDSHPWAIEQSTLKLGADADLSAASDISVDATFDVSGVTANSTTIQSLSGASTGTVVLGNKTLVIANGQGGSTPFSPGNFAGAITGTGSVEIDGGKQTFSGTNTYQGGTLLNGGTLAVSANANLGTGGLSFNGGTLENTAAISSSRAVTLNANGGTFQTDNALTLSGAISGAGGLTKTGASTLTLTGAGTYTGPTTLSNGTLVIGNGFDSTFTSAITNNSALQFNDGEAFSYGGVLSGTGSVTQNGAGVVTLSGNSNAFAGTSTVNAGTLAINGTLGGTVTVNSGTVEGTGTIKGDATIGAGTLAGRQGDVLNVGGNLALSSRSNVNVSLGAPSTATGLFNVAGNLTLAGTLNVTDLGGLGPGVYRVFDYAGTLTNNGLLIGSTPSGTNATDFSVQTATSHQVNLVDTGGATVNFWDGGTVSNHNNGAIDGGNGIWNATNDNWTTSSGSVNANWQNGQFAIFSGQAGTVTVDDTAGAISVLGMQFATDGYAVNGDAITLGNAKTIVRVGTGGGALSTGITATIASALTGTGGLEKTDSGTLVLSGSNTYTGGTFVNGGTLSVSSDANLGAAAGALTVDGGTFENTAAFGSGRTVTLGTGGSTFKTDADLALTGVVNGAGALLKSGSGTLTLTANNAYTGGTQISAGTLQLGNGGTSGSISGSIDDDAMLVINRSDAWTLNSAIGGSGSVTQAGTGTTALTGDSSYLGGTTITAGTLQLGNGGTSGSISGDVINNATLAFDRADTVIFDGKISGNGSITQIGAGMTQLTGDSSNFAGTTTVSNGTLSVDGVLGGVVSAQAGGTIEGTGTIKGDATIGAGTLAGRQGNVLNFSSNLKLSNASNVNVSLGAPDTSTGMFNVAGNLTLAGTLNISDLGGLGPGLYRLFDYAAGLSDNGLHIGSIPSGDRASDFSVQTSITHEVNLVNTGGASVNFWDGGTASNHNNGTVDGGDGIWNTANNNWTTANGAANSNWQNGQFAIFAGQPGTVTVDDSAGAVSVSGMQFATDGYLVNGDAITLADAKSIIRVGAGGGALTSGITATIASALTGAGGLEKTDNGTLVLSGTNSYTGGTFIEGGALSIASDSNLGATSGGLTLDGGTLDNTSGFSSARSVTLGAGGGTFKTDADLALTSAISGSGGLFKSGAGTLTLDADNTYSGTTTVTAGTLSVSGSVSGPVSVQAGGTLTGTGSVGTTDIASGGTIAPGHTPGTLHINGDVTFEAGSIYAAGILPDQTGDLIHATGQALIQGGTVQTIKAGGVYAPGSQWTIVSANGGVTGTFDALTQNMPFVDLSLAYDANHVYLDTRRNQKSFCSVAQTRNECATGQGVESLGQGNTIYNAVASVPDAASGRQALDALSGDVYASQKGAMITDSRVFRDAAIARLQQAFADDIAPTQALVASTDNDFLPPTPGARRVALWAQAMGGWNQWNGDGNAATFDRTLSGLAIGGDVPVLQNGRVGLMAGATNSRYDVSAREASGAIVDAHLSLYGGSQWGPLGVRFGVGYTWHDIDTHRTVAFPGFSADLSSHYGAAMVQGFGEVGYRLDSPLVTVEPFVNVATINLHTGGFTETGGAAALTTPASTTNVTFTTVGMRARKAYALYGWKGAVHGTVGWRHAVGDLTPLSTFSFDGGSAFTIAGVPIARDAATIDAGLDLALSRAVTLGVGYSGQYAHHLSDYGVQAKLTVAF</sequence>
<dbReference type="SUPFAM" id="SSF51126">
    <property type="entry name" value="Pectin lyase-like"/>
    <property type="match status" value="5"/>
</dbReference>
<dbReference type="PANTHER" id="PTHR35037:SF3">
    <property type="entry name" value="C-TERMINAL REGION OF AIDA-LIKE PROTEIN"/>
    <property type="match status" value="1"/>
</dbReference>
<evidence type="ECO:0000259" key="2">
    <source>
        <dbReference type="PROSITE" id="PS51208"/>
    </source>
</evidence>
<organism evidence="3 4">
    <name type="scientific">Trinickia soli</name>
    <dbReference type="NCBI Taxonomy" id="380675"/>
    <lineage>
        <taxon>Bacteria</taxon>
        <taxon>Pseudomonadati</taxon>
        <taxon>Pseudomonadota</taxon>
        <taxon>Betaproteobacteria</taxon>
        <taxon>Burkholderiales</taxon>
        <taxon>Burkholderiaceae</taxon>
        <taxon>Trinickia</taxon>
    </lineage>
</organism>
<name>A0A2N7VR16_9BURK</name>
<feature type="domain" description="Autotransporter" evidence="2">
    <location>
        <begin position="1678"/>
        <end position="1954"/>
    </location>
</feature>